<dbReference type="GO" id="GO:0043937">
    <property type="term" value="P:regulation of sporulation"/>
    <property type="evidence" value="ECO:0007669"/>
    <property type="project" value="InterPro"/>
</dbReference>
<comment type="caution">
    <text evidence="1">The sequence shown here is derived from an EMBL/GenBank/DDBJ whole genome shotgun (WGS) entry which is preliminary data.</text>
</comment>
<dbReference type="EMBL" id="LJJC01000015">
    <property type="protein sequence ID" value="KQL50694.1"/>
    <property type="molecule type" value="Genomic_DNA"/>
</dbReference>
<dbReference type="Pfam" id="PF09388">
    <property type="entry name" value="SpoOE-like"/>
    <property type="match status" value="1"/>
</dbReference>
<dbReference type="InterPro" id="IPR037208">
    <property type="entry name" value="Spo0E-like_sf"/>
</dbReference>
<reference evidence="1 2" key="1">
    <citation type="submission" date="2015-09" db="EMBL/GenBank/DDBJ databases">
        <title>Genome sequencing project for genomic taxonomy and phylogenomics of Bacillus-like bacteria.</title>
        <authorList>
            <person name="Liu B."/>
            <person name="Wang J."/>
            <person name="Zhu Y."/>
            <person name="Liu G."/>
            <person name="Chen Q."/>
            <person name="Chen Z."/>
            <person name="Lan J."/>
            <person name="Che J."/>
            <person name="Ge C."/>
            <person name="Shi H."/>
            <person name="Pan Z."/>
            <person name="Liu X."/>
        </authorList>
    </citation>
    <scope>NUCLEOTIDE SEQUENCE [LARGE SCALE GENOMIC DNA]</scope>
    <source>
        <strain evidence="1 2">LMG 18435</strain>
    </source>
</reference>
<evidence type="ECO:0008006" key="3">
    <source>
        <dbReference type="Google" id="ProtNLM"/>
    </source>
</evidence>
<dbReference type="OrthoDB" id="1684520at2"/>
<protein>
    <recommendedName>
        <fullName evidence="3">Spo0E like sporulation regulatory protein</fullName>
    </recommendedName>
</protein>
<gene>
    <name evidence="1" type="ORF">AN964_23995</name>
</gene>
<accession>A0A0Q3T9H8</accession>
<proteinExistence type="predicted"/>
<keyword evidence="2" id="KW-1185">Reference proteome</keyword>
<dbReference type="SUPFAM" id="SSF140500">
    <property type="entry name" value="BAS1536-like"/>
    <property type="match status" value="1"/>
</dbReference>
<name>A0A0Q3T9H8_9BACI</name>
<dbReference type="RefSeq" id="WP_055742298.1">
    <property type="nucleotide sequence ID" value="NZ_JAAIWL010000002.1"/>
</dbReference>
<dbReference type="InterPro" id="IPR018540">
    <property type="entry name" value="Spo0E-like"/>
</dbReference>
<evidence type="ECO:0000313" key="2">
    <source>
        <dbReference type="Proteomes" id="UP000051888"/>
    </source>
</evidence>
<dbReference type="Proteomes" id="UP000051888">
    <property type="component" value="Unassembled WGS sequence"/>
</dbReference>
<dbReference type="InterPro" id="IPR036638">
    <property type="entry name" value="HLH_DNA-bd_sf"/>
</dbReference>
<dbReference type="AlphaFoldDB" id="A0A0Q3T9H8"/>
<dbReference type="PATRIC" id="fig|157838.3.peg.5281"/>
<sequence length="62" mass="7383">MKNYYNLLDLTVQIDLLRKQMVEIGEKKGLRSPETLFHSQELDKLIYAYQSLMKGFRETSKE</sequence>
<dbReference type="Gene3D" id="4.10.280.10">
    <property type="entry name" value="Helix-loop-helix DNA-binding domain"/>
    <property type="match status" value="1"/>
</dbReference>
<dbReference type="GO" id="GO:0046983">
    <property type="term" value="F:protein dimerization activity"/>
    <property type="evidence" value="ECO:0007669"/>
    <property type="project" value="InterPro"/>
</dbReference>
<organism evidence="1 2">
    <name type="scientific">Heyndrickxia shackletonii</name>
    <dbReference type="NCBI Taxonomy" id="157838"/>
    <lineage>
        <taxon>Bacteria</taxon>
        <taxon>Bacillati</taxon>
        <taxon>Bacillota</taxon>
        <taxon>Bacilli</taxon>
        <taxon>Bacillales</taxon>
        <taxon>Bacillaceae</taxon>
        <taxon>Heyndrickxia</taxon>
    </lineage>
</organism>
<evidence type="ECO:0000313" key="1">
    <source>
        <dbReference type="EMBL" id="KQL50694.1"/>
    </source>
</evidence>